<gene>
    <name evidence="1" type="ORF">ENT17_10100</name>
</gene>
<organism evidence="1">
    <name type="scientific">Bellilinea caldifistulae</name>
    <dbReference type="NCBI Taxonomy" id="360411"/>
    <lineage>
        <taxon>Bacteria</taxon>
        <taxon>Bacillati</taxon>
        <taxon>Chloroflexota</taxon>
        <taxon>Anaerolineae</taxon>
        <taxon>Anaerolineales</taxon>
        <taxon>Anaerolineaceae</taxon>
        <taxon>Bellilinea</taxon>
    </lineage>
</organism>
<evidence type="ECO:0000313" key="1">
    <source>
        <dbReference type="EMBL" id="HGS87958.1"/>
    </source>
</evidence>
<dbReference type="AlphaFoldDB" id="A0A7C4L0M0"/>
<reference evidence="1" key="1">
    <citation type="journal article" date="2020" name="mSystems">
        <title>Genome- and Community-Level Interaction Insights into Carbon Utilization and Element Cycling Functions of Hydrothermarchaeota in Hydrothermal Sediment.</title>
        <authorList>
            <person name="Zhou Z."/>
            <person name="Liu Y."/>
            <person name="Xu W."/>
            <person name="Pan J."/>
            <person name="Luo Z.H."/>
            <person name="Li M."/>
        </authorList>
    </citation>
    <scope>NUCLEOTIDE SEQUENCE [LARGE SCALE GENOMIC DNA]</scope>
    <source>
        <strain evidence="1">SpSt-556</strain>
    </source>
</reference>
<name>A0A7C4L0M0_9CHLR</name>
<comment type="caution">
    <text evidence="1">The sequence shown here is derived from an EMBL/GenBank/DDBJ whole genome shotgun (WGS) entry which is preliminary data.</text>
</comment>
<dbReference type="CDD" id="cd09766">
    <property type="entry name" value="Csx15_I-U"/>
    <property type="match status" value="1"/>
</dbReference>
<dbReference type="NCBIfam" id="NF040560">
    <property type="entry name" value="CAS_Csx15"/>
    <property type="match status" value="1"/>
</dbReference>
<sequence length="132" mass="14986">MILVNFSHPLSKEQIGQVEKITAQTVEKVIEIPSQIDPRQPLEEQVLRMVDRVPLSPEEWQNAPILINPPSLNFTAVLLVADLHGRMGFFPAFLRLRPVEGAIPPRFEVAEVLNLHSIREKARLRRNIGKSP</sequence>
<dbReference type="EMBL" id="DSXR01000098">
    <property type="protein sequence ID" value="HGS87958.1"/>
    <property type="molecule type" value="Genomic_DNA"/>
</dbReference>
<accession>A0A7C4L0M0</accession>
<protein>
    <submittedName>
        <fullName evidence="1">Uncharacterized protein</fullName>
    </submittedName>
</protein>
<proteinExistence type="predicted"/>